<evidence type="ECO:0000313" key="1">
    <source>
        <dbReference type="EMBL" id="KKM57647.1"/>
    </source>
</evidence>
<organism evidence="1">
    <name type="scientific">marine sediment metagenome</name>
    <dbReference type="NCBI Taxonomy" id="412755"/>
    <lineage>
        <taxon>unclassified sequences</taxon>
        <taxon>metagenomes</taxon>
        <taxon>ecological metagenomes</taxon>
    </lineage>
</organism>
<protein>
    <submittedName>
        <fullName evidence="1">Uncharacterized protein</fullName>
    </submittedName>
</protein>
<reference evidence="1" key="1">
    <citation type="journal article" date="2015" name="Nature">
        <title>Complex archaea that bridge the gap between prokaryotes and eukaryotes.</title>
        <authorList>
            <person name="Spang A."/>
            <person name="Saw J.H."/>
            <person name="Jorgensen S.L."/>
            <person name="Zaremba-Niedzwiedzka K."/>
            <person name="Martijn J."/>
            <person name="Lind A.E."/>
            <person name="van Eijk R."/>
            <person name="Schleper C."/>
            <person name="Guy L."/>
            <person name="Ettema T.J."/>
        </authorList>
    </citation>
    <scope>NUCLEOTIDE SEQUENCE</scope>
</reference>
<comment type="caution">
    <text evidence="1">The sequence shown here is derived from an EMBL/GenBank/DDBJ whole genome shotgun (WGS) entry which is preliminary data.</text>
</comment>
<dbReference type="AlphaFoldDB" id="A0A0F9LR76"/>
<dbReference type="EMBL" id="LAZR01011848">
    <property type="protein sequence ID" value="KKM57647.1"/>
    <property type="molecule type" value="Genomic_DNA"/>
</dbReference>
<name>A0A0F9LR76_9ZZZZ</name>
<sequence>MMSQPFSDLCKECHCPVRGITAVGPSHLRKVFSSRGTMKLVGIRLKDGSGCICVACFKDRFRTRQCVKARS</sequence>
<proteinExistence type="predicted"/>
<accession>A0A0F9LR76</accession>
<gene>
    <name evidence="1" type="ORF">LCGC14_1550580</name>
</gene>